<comment type="similarity">
    <text evidence="6">Belongs to the TRAFAC class myosin-kinesin ATPase superfamily. Myosin family.</text>
</comment>
<dbReference type="Gene3D" id="1.10.10.820">
    <property type="match status" value="1"/>
</dbReference>
<dbReference type="SUPFAM" id="SSF52540">
    <property type="entry name" value="P-loop containing nucleoside triphosphate hydrolases"/>
    <property type="match status" value="1"/>
</dbReference>
<dbReference type="PANTHER" id="PTHR13140:SF772">
    <property type="entry name" value="MYOSIN-17"/>
    <property type="match status" value="1"/>
</dbReference>
<dbReference type="PROSITE" id="PS51456">
    <property type="entry name" value="MYOSIN_MOTOR"/>
    <property type="match status" value="1"/>
</dbReference>
<evidence type="ECO:0000313" key="8">
    <source>
        <dbReference type="EMBL" id="KAH9328455.1"/>
    </source>
</evidence>
<dbReference type="InterPro" id="IPR001609">
    <property type="entry name" value="Myosin_head_motor_dom-like"/>
</dbReference>
<dbReference type="InterPro" id="IPR036961">
    <property type="entry name" value="Kinesin_motor_dom_sf"/>
</dbReference>
<accession>A0AA38GXW3</accession>
<proteinExistence type="inferred from homology"/>
<evidence type="ECO:0000256" key="5">
    <source>
        <dbReference type="ARBA" id="ARBA00023203"/>
    </source>
</evidence>
<dbReference type="GO" id="GO:0007015">
    <property type="term" value="P:actin filament organization"/>
    <property type="evidence" value="ECO:0007669"/>
    <property type="project" value="TreeGrafter"/>
</dbReference>
<dbReference type="Gene3D" id="3.40.850.10">
    <property type="entry name" value="Kinesin motor domain"/>
    <property type="match status" value="1"/>
</dbReference>
<evidence type="ECO:0000256" key="4">
    <source>
        <dbReference type="ARBA" id="ARBA00023175"/>
    </source>
</evidence>
<dbReference type="Gene3D" id="1.20.120.720">
    <property type="entry name" value="Myosin VI head, motor domain, U50 subdomain"/>
    <property type="match status" value="1"/>
</dbReference>
<dbReference type="GO" id="GO:0016459">
    <property type="term" value="C:myosin complex"/>
    <property type="evidence" value="ECO:0007669"/>
    <property type="project" value="UniProtKB-KW"/>
</dbReference>
<evidence type="ECO:0000259" key="7">
    <source>
        <dbReference type="PROSITE" id="PS51456"/>
    </source>
</evidence>
<dbReference type="InterPro" id="IPR027417">
    <property type="entry name" value="P-loop_NTPase"/>
</dbReference>
<evidence type="ECO:0000256" key="2">
    <source>
        <dbReference type="ARBA" id="ARBA00022840"/>
    </source>
</evidence>
<keyword evidence="4" id="KW-0505">Motor protein</keyword>
<gene>
    <name evidence="8" type="ORF">KI387_000563</name>
</gene>
<sequence length="160" mass="17983">IGCIDSWGSLDQTHETAKPLKTIAMQTLNAASDPHLHFLNAFVKKCNSTEDDVYGKVHVLCNHFGKFVELHFDKNGRISGVAVRTYLLEKSRVCQISDPERNYHCFYLLCVAPPEDAIFRVVATILHLGNVDFTKGKDADSSKPKDEKAMFHLKMAAELF</sequence>
<keyword evidence="9" id="KW-1185">Reference proteome</keyword>
<evidence type="ECO:0000256" key="3">
    <source>
        <dbReference type="ARBA" id="ARBA00023123"/>
    </source>
</evidence>
<dbReference type="PANTHER" id="PTHR13140">
    <property type="entry name" value="MYOSIN"/>
    <property type="match status" value="1"/>
</dbReference>
<dbReference type="EMBL" id="JAHRHJ020000001">
    <property type="protein sequence ID" value="KAH9328455.1"/>
    <property type="molecule type" value="Genomic_DNA"/>
</dbReference>
<keyword evidence="5 6" id="KW-0009">Actin-binding</keyword>
<dbReference type="GO" id="GO:0016020">
    <property type="term" value="C:membrane"/>
    <property type="evidence" value="ECO:0007669"/>
    <property type="project" value="TreeGrafter"/>
</dbReference>
<keyword evidence="1" id="KW-0547">Nucleotide-binding</keyword>
<dbReference type="Pfam" id="PF00063">
    <property type="entry name" value="Myosin_head"/>
    <property type="match status" value="1"/>
</dbReference>
<dbReference type="Proteomes" id="UP000824469">
    <property type="component" value="Unassembled WGS sequence"/>
</dbReference>
<evidence type="ECO:0000313" key="9">
    <source>
        <dbReference type="Proteomes" id="UP000824469"/>
    </source>
</evidence>
<protein>
    <recommendedName>
        <fullName evidence="7">Myosin motor domain-containing protein</fullName>
    </recommendedName>
</protein>
<keyword evidence="2" id="KW-0067">ATP-binding</keyword>
<feature type="domain" description="Myosin motor" evidence="7">
    <location>
        <begin position="1"/>
        <end position="160"/>
    </location>
</feature>
<comment type="caution">
    <text evidence="8">The sequence shown here is derived from an EMBL/GenBank/DDBJ whole genome shotgun (WGS) entry which is preliminary data.</text>
</comment>
<name>A0AA38GXW3_TAXCH</name>
<dbReference type="AlphaFoldDB" id="A0AA38GXW3"/>
<evidence type="ECO:0000256" key="6">
    <source>
        <dbReference type="PROSITE-ProRule" id="PRU00782"/>
    </source>
</evidence>
<organism evidence="8 9">
    <name type="scientific">Taxus chinensis</name>
    <name type="common">Chinese yew</name>
    <name type="synonym">Taxus wallichiana var. chinensis</name>
    <dbReference type="NCBI Taxonomy" id="29808"/>
    <lineage>
        <taxon>Eukaryota</taxon>
        <taxon>Viridiplantae</taxon>
        <taxon>Streptophyta</taxon>
        <taxon>Embryophyta</taxon>
        <taxon>Tracheophyta</taxon>
        <taxon>Spermatophyta</taxon>
        <taxon>Pinopsida</taxon>
        <taxon>Pinidae</taxon>
        <taxon>Conifers II</taxon>
        <taxon>Cupressales</taxon>
        <taxon>Taxaceae</taxon>
        <taxon>Taxus</taxon>
    </lineage>
</organism>
<dbReference type="GO" id="GO:0000146">
    <property type="term" value="F:microfilament motor activity"/>
    <property type="evidence" value="ECO:0007669"/>
    <property type="project" value="TreeGrafter"/>
</dbReference>
<comment type="caution">
    <text evidence="6">Lacks conserved residue(s) required for the propagation of feature annotation.</text>
</comment>
<dbReference type="GO" id="GO:0051015">
    <property type="term" value="F:actin filament binding"/>
    <property type="evidence" value="ECO:0007669"/>
    <property type="project" value="TreeGrafter"/>
</dbReference>
<dbReference type="GO" id="GO:0005737">
    <property type="term" value="C:cytoplasm"/>
    <property type="evidence" value="ECO:0007669"/>
    <property type="project" value="TreeGrafter"/>
</dbReference>
<feature type="non-terminal residue" evidence="8">
    <location>
        <position position="160"/>
    </location>
</feature>
<feature type="non-terminal residue" evidence="8">
    <location>
        <position position="1"/>
    </location>
</feature>
<reference evidence="8 9" key="1">
    <citation type="journal article" date="2021" name="Nat. Plants">
        <title>The Taxus genome provides insights into paclitaxel biosynthesis.</title>
        <authorList>
            <person name="Xiong X."/>
            <person name="Gou J."/>
            <person name="Liao Q."/>
            <person name="Li Y."/>
            <person name="Zhou Q."/>
            <person name="Bi G."/>
            <person name="Li C."/>
            <person name="Du R."/>
            <person name="Wang X."/>
            <person name="Sun T."/>
            <person name="Guo L."/>
            <person name="Liang H."/>
            <person name="Lu P."/>
            <person name="Wu Y."/>
            <person name="Zhang Z."/>
            <person name="Ro D.K."/>
            <person name="Shang Y."/>
            <person name="Huang S."/>
            <person name="Yan J."/>
        </authorList>
    </citation>
    <scope>NUCLEOTIDE SEQUENCE [LARGE SCALE GENOMIC DNA]</scope>
    <source>
        <strain evidence="8">Ta-2019</strain>
    </source>
</reference>
<evidence type="ECO:0000256" key="1">
    <source>
        <dbReference type="ARBA" id="ARBA00022741"/>
    </source>
</evidence>
<keyword evidence="3 6" id="KW-0518">Myosin</keyword>
<dbReference type="GO" id="GO:0005524">
    <property type="term" value="F:ATP binding"/>
    <property type="evidence" value="ECO:0007669"/>
    <property type="project" value="UniProtKB-KW"/>
</dbReference>